<feature type="transmembrane region" description="Helical" evidence="5">
    <location>
        <begin position="463"/>
        <end position="483"/>
    </location>
</feature>
<feature type="transmembrane region" description="Helical" evidence="5">
    <location>
        <begin position="76"/>
        <end position="96"/>
    </location>
</feature>
<organism evidence="6 7">
    <name type="scientific">Dyella mobilis</name>
    <dbReference type="NCBI Taxonomy" id="1849582"/>
    <lineage>
        <taxon>Bacteria</taxon>
        <taxon>Pseudomonadati</taxon>
        <taxon>Pseudomonadota</taxon>
        <taxon>Gammaproteobacteria</taxon>
        <taxon>Lysobacterales</taxon>
        <taxon>Rhodanobacteraceae</taxon>
        <taxon>Dyella</taxon>
    </lineage>
</organism>
<feature type="transmembrane region" description="Helical" evidence="5">
    <location>
        <begin position="519"/>
        <end position="544"/>
    </location>
</feature>
<accession>A0ABS2KBA1</accession>
<feature type="transmembrane region" description="Helical" evidence="5">
    <location>
        <begin position="102"/>
        <end position="121"/>
    </location>
</feature>
<protein>
    <submittedName>
        <fullName evidence="6">FUSC family protein</fullName>
    </submittedName>
</protein>
<sequence>MSATEANAAKSDLREVFKATVREETAIWMVVFKSLLSLYLAGWLAMRMELPLPSTVMVTTVIVANRQTGMVLAKSFYRAIGTVIGALAGFLIVALFPQQRVLFLAALSLWIGACAGGATLYRNFKAYAFVLAGYTAAIVAVPTINHPLGIFDSAVNRLSEVLLGIGVSAVVHDVIFPVRIRDDMRRIARAQFANFIEFVQRAMCGKVARPDIENAHLRFVRDAVTLEDLRSSVIFEDPEARARSGHVMLLNQRFMAASTSLQSLHHLINRLKRKGHDTPANALIELYAPISEALDAPIEAGAAARVLLPRLDDARRAMDLHRPALRAGLRSDSDTLDFDTGATLLDQFTDELYGYVDTASTLQAPKLSGTAERVHFERGNDYVGAGLAFLRTVIAVAALSVFWISSAWPYGSATIILASVFAGLFASAPNPSLFIRETFFGFLVGMSAAFVCLFFVLSQMDGYMLFVAGSAPFLMAGLALMVVPSSSRFGVGYCLGFVVILGVKNQMEFDVTDFINNMIAQLIAVASAGISFVIVPPAIGSHWFRRRQLDQLRRQVGLAASAPLAGLRSRFESVNHDLFGQIVAQTERGSQDSRTLLAWALSVHEMGRTLIELRGEMAVRSLPGEVHGAIVRAIDALTALYEHPGVITYEHASNALAAATDMTSRDESMRCLMDHLHLLRLALLDDQSVLAEYMRSHVPANGVAHVS</sequence>
<keyword evidence="4 5" id="KW-0472">Membrane</keyword>
<dbReference type="InterPro" id="IPR006726">
    <property type="entry name" value="PHBA_efflux_AaeB/fusaric-R"/>
</dbReference>
<comment type="subcellular location">
    <subcellularLocation>
        <location evidence="1">Membrane</location>
        <topology evidence="1">Multi-pass membrane protein</topology>
    </subcellularLocation>
</comment>
<evidence type="ECO:0000256" key="2">
    <source>
        <dbReference type="ARBA" id="ARBA00022692"/>
    </source>
</evidence>
<gene>
    <name evidence="6" type="ORF">ISS99_02800</name>
</gene>
<evidence type="ECO:0000256" key="4">
    <source>
        <dbReference type="ARBA" id="ARBA00023136"/>
    </source>
</evidence>
<reference evidence="6" key="1">
    <citation type="submission" date="2020-10" db="EMBL/GenBank/DDBJ databases">
        <title>Phylogeny of dyella-like bacteria.</title>
        <authorList>
            <person name="Fu J."/>
        </authorList>
    </citation>
    <scope>NUCLEOTIDE SEQUENCE</scope>
    <source>
        <strain evidence="6">DHON07</strain>
    </source>
</reference>
<evidence type="ECO:0000256" key="3">
    <source>
        <dbReference type="ARBA" id="ARBA00022989"/>
    </source>
</evidence>
<feature type="transmembrane region" description="Helical" evidence="5">
    <location>
        <begin position="128"/>
        <end position="149"/>
    </location>
</feature>
<keyword evidence="7" id="KW-1185">Reference proteome</keyword>
<name>A0ABS2KBA1_9GAMM</name>
<feature type="transmembrane region" description="Helical" evidence="5">
    <location>
        <begin position="490"/>
        <end position="507"/>
    </location>
</feature>
<feature type="transmembrane region" description="Helical" evidence="5">
    <location>
        <begin position="439"/>
        <end position="457"/>
    </location>
</feature>
<dbReference type="Proteomes" id="UP001430193">
    <property type="component" value="Unassembled WGS sequence"/>
</dbReference>
<dbReference type="RefSeq" id="WP_204630057.1">
    <property type="nucleotide sequence ID" value="NZ_BSOC01000009.1"/>
</dbReference>
<proteinExistence type="predicted"/>
<evidence type="ECO:0000313" key="7">
    <source>
        <dbReference type="Proteomes" id="UP001430193"/>
    </source>
</evidence>
<feature type="transmembrane region" description="Helical" evidence="5">
    <location>
        <begin position="410"/>
        <end position="427"/>
    </location>
</feature>
<keyword evidence="2 5" id="KW-0812">Transmembrane</keyword>
<comment type="caution">
    <text evidence="6">The sequence shown here is derived from an EMBL/GenBank/DDBJ whole genome shotgun (WGS) entry which is preliminary data.</text>
</comment>
<feature type="transmembrane region" description="Helical" evidence="5">
    <location>
        <begin position="161"/>
        <end position="180"/>
    </location>
</feature>
<evidence type="ECO:0000256" key="1">
    <source>
        <dbReference type="ARBA" id="ARBA00004141"/>
    </source>
</evidence>
<keyword evidence="3 5" id="KW-1133">Transmembrane helix</keyword>
<dbReference type="PANTHER" id="PTHR31086">
    <property type="entry name" value="ALUMINUM-ACTIVATED MALATE TRANSPORTER 10"/>
    <property type="match status" value="1"/>
</dbReference>
<dbReference type="EMBL" id="JADIKF010000033">
    <property type="protein sequence ID" value="MBM7128439.1"/>
    <property type="molecule type" value="Genomic_DNA"/>
</dbReference>
<dbReference type="Pfam" id="PF04632">
    <property type="entry name" value="FUSC"/>
    <property type="match status" value="1"/>
</dbReference>
<feature type="transmembrane region" description="Helical" evidence="5">
    <location>
        <begin position="382"/>
        <end position="404"/>
    </location>
</feature>
<evidence type="ECO:0000256" key="5">
    <source>
        <dbReference type="SAM" id="Phobius"/>
    </source>
</evidence>
<evidence type="ECO:0000313" key="6">
    <source>
        <dbReference type="EMBL" id="MBM7128439.1"/>
    </source>
</evidence>